<dbReference type="InterPro" id="IPR001733">
    <property type="entry name" value="Peptidase_S26B"/>
</dbReference>
<dbReference type="PANTHER" id="PTHR10806:SF6">
    <property type="entry name" value="SIGNAL PEPTIDASE COMPLEX CATALYTIC SUBUNIT SEC11"/>
    <property type="match status" value="1"/>
</dbReference>
<evidence type="ECO:0000256" key="3">
    <source>
        <dbReference type="ARBA" id="ARBA00019685"/>
    </source>
</evidence>
<reference evidence="10" key="1">
    <citation type="journal article" date="2016" name="Genome Announc.">
        <title>Draft genome sequence of Aspergillus niger strain An76.</title>
        <authorList>
            <person name="Gong W."/>
            <person name="Cheng Z."/>
            <person name="Zhang H."/>
            <person name="Liu L."/>
            <person name="Gao P."/>
            <person name="Wang L."/>
        </authorList>
    </citation>
    <scope>NUCLEOTIDE SEQUENCE [LARGE SCALE GENOMIC DNA]</scope>
    <source>
        <strain evidence="10">An76</strain>
    </source>
</reference>
<dbReference type="VEuPathDB" id="FungiDB:An01g00560"/>
<dbReference type="GO" id="GO:0008233">
    <property type="term" value="F:peptidase activity"/>
    <property type="evidence" value="ECO:0007669"/>
    <property type="project" value="InterPro"/>
</dbReference>
<dbReference type="SUPFAM" id="SSF54518">
    <property type="entry name" value="Tubby C-terminal domain-like"/>
    <property type="match status" value="1"/>
</dbReference>
<evidence type="ECO:0000256" key="7">
    <source>
        <dbReference type="ARBA" id="ARBA00045533"/>
    </source>
</evidence>
<dbReference type="AlphaFoldDB" id="A0A100IC68"/>
<dbReference type="VEuPathDB" id="FungiDB:ASPNIDRAFT2_1142025"/>
<dbReference type="Gene3D" id="2.40.160.200">
    <property type="entry name" value="LURP1-related"/>
    <property type="match status" value="1"/>
</dbReference>
<gene>
    <name evidence="9" type="ORF">ABL_02725</name>
</gene>
<dbReference type="VEuPathDB" id="FungiDB:M747DRAFT_323542"/>
<dbReference type="GO" id="GO:0006465">
    <property type="term" value="P:signal peptide processing"/>
    <property type="evidence" value="ECO:0007669"/>
    <property type="project" value="InterPro"/>
</dbReference>
<keyword evidence="8" id="KW-0812">Transmembrane</keyword>
<evidence type="ECO:0000256" key="6">
    <source>
        <dbReference type="ARBA" id="ARBA00022968"/>
    </source>
</evidence>
<name>A0A100IC68_ASPNG</name>
<dbReference type="CDD" id="cd06462">
    <property type="entry name" value="Peptidase_S24_S26"/>
    <property type="match status" value="1"/>
</dbReference>
<keyword evidence="6" id="KW-0735">Signal-anchor</keyword>
<dbReference type="GO" id="GO:0005787">
    <property type="term" value="C:signal peptidase complex"/>
    <property type="evidence" value="ECO:0007669"/>
    <property type="project" value="TreeGrafter"/>
</dbReference>
<dbReference type="PRINTS" id="PR00728">
    <property type="entry name" value="SIGNALPTASE"/>
</dbReference>
<dbReference type="InterPro" id="IPR025659">
    <property type="entry name" value="Tubby-like_C"/>
</dbReference>
<protein>
    <recommendedName>
        <fullName evidence="3">Signal peptidase complex catalytic subunit SEC11</fullName>
    </recommendedName>
    <alternativeName>
        <fullName evidence="4">Signal peptidase complex catalytic subunit sec11</fullName>
    </alternativeName>
</protein>
<dbReference type="InterPro" id="IPR038595">
    <property type="entry name" value="LOR_sf"/>
</dbReference>
<keyword evidence="8" id="KW-1133">Transmembrane helix</keyword>
<accession>A0A100IC68</accession>
<dbReference type="EMBL" id="BCMY01000003">
    <property type="protein sequence ID" value="GAQ38564.1"/>
    <property type="molecule type" value="Genomic_DNA"/>
</dbReference>
<evidence type="ECO:0000256" key="2">
    <source>
        <dbReference type="ARBA" id="ARBA00005437"/>
    </source>
</evidence>
<evidence type="ECO:0000256" key="8">
    <source>
        <dbReference type="SAM" id="Phobius"/>
    </source>
</evidence>
<comment type="subcellular location">
    <subcellularLocation>
        <location evidence="1">Endoplasmic reticulum membrane</location>
        <topology evidence="1">Single-pass type II membrane protein</topology>
    </subcellularLocation>
</comment>
<evidence type="ECO:0000256" key="1">
    <source>
        <dbReference type="ARBA" id="ARBA00004648"/>
    </source>
</evidence>
<comment type="caution">
    <text evidence="9">The sequence shown here is derived from an EMBL/GenBank/DDBJ whole genome shotgun (WGS) entry which is preliminary data.</text>
</comment>
<evidence type="ECO:0000256" key="5">
    <source>
        <dbReference type="ARBA" id="ARBA00022824"/>
    </source>
</evidence>
<keyword evidence="8" id="KW-0472">Membrane</keyword>
<proteinExistence type="inferred from homology"/>
<dbReference type="Pfam" id="PF04525">
    <property type="entry name" value="LOR"/>
    <property type="match status" value="1"/>
</dbReference>
<evidence type="ECO:0000313" key="10">
    <source>
        <dbReference type="Proteomes" id="UP000068243"/>
    </source>
</evidence>
<dbReference type="OrthoDB" id="97518at2759"/>
<dbReference type="InterPro" id="IPR007612">
    <property type="entry name" value="LOR"/>
</dbReference>
<comment type="function">
    <text evidence="7">Catalytic component of the signal peptidase complex (SPC) which catalyzes the cleavage of N-terminal signal sequences from nascent proteins as they are translocated into the lumen of the endoplasmic reticulum. Specifically cleaves N-terminal signal peptides that contain a hydrophobic alpha-helix (h-region) shorter than 18-20 amino acids.</text>
</comment>
<dbReference type="VEuPathDB" id="FungiDB:ATCC64974_22980"/>
<sequence length="323" mass="36093">MKLRRIYSKALPILKTLGASLVAWKIVCVIAGTAYALMVVSSESLEASLHRGDLIFLWNRRQRIHTGDIPVVWFDARPLPMVHRAIRVIERGVDGVSQSEQLILTKGDNNAVEDTGIYPEGQQFVYREDIVGLVIKQHSKSWSGGDFTISTRQSEAGSPNELFSVDGDFGSWSQRRHFLDSSGLPLFELHRKKSGVTWFVHLPGENHDAEPIATIATKWCVFKDKFDVHIKNAAAASEDTVLEVRGRDIWKVKTHVCNNVALVMIAELKDMLSVYLPGKRPEWELTVAEGFDQSLASIIGVLLVTLLKYSSMPSSVSSKTHNR</sequence>
<evidence type="ECO:0000256" key="4">
    <source>
        <dbReference type="ARBA" id="ARBA00021755"/>
    </source>
</evidence>
<keyword evidence="5" id="KW-0256">Endoplasmic reticulum</keyword>
<organism evidence="9 10">
    <name type="scientific">Aspergillus niger</name>
    <dbReference type="NCBI Taxonomy" id="5061"/>
    <lineage>
        <taxon>Eukaryota</taxon>
        <taxon>Fungi</taxon>
        <taxon>Dikarya</taxon>
        <taxon>Ascomycota</taxon>
        <taxon>Pezizomycotina</taxon>
        <taxon>Eurotiomycetes</taxon>
        <taxon>Eurotiomycetidae</taxon>
        <taxon>Eurotiales</taxon>
        <taxon>Aspergillaceae</taxon>
        <taxon>Aspergillus</taxon>
        <taxon>Aspergillus subgen. Circumdati</taxon>
    </lineage>
</organism>
<dbReference type="Proteomes" id="UP000068243">
    <property type="component" value="Unassembled WGS sequence"/>
</dbReference>
<evidence type="ECO:0000313" key="9">
    <source>
        <dbReference type="EMBL" id="GAQ38564.1"/>
    </source>
</evidence>
<comment type="similarity">
    <text evidence="2">Belongs to the LOR family.</text>
</comment>
<feature type="transmembrane region" description="Helical" evidence="8">
    <location>
        <begin position="21"/>
        <end position="40"/>
    </location>
</feature>
<dbReference type="PANTHER" id="PTHR10806">
    <property type="entry name" value="SIGNAL PEPTIDASE COMPLEX CATALYTIC SUBUNIT SEC11"/>
    <property type="match status" value="1"/>
</dbReference>